<evidence type="ECO:0000313" key="3">
    <source>
        <dbReference type="Proteomes" id="UP000265938"/>
    </source>
</evidence>
<keyword evidence="1" id="KW-0732">Signal</keyword>
<dbReference type="Proteomes" id="UP000265938">
    <property type="component" value="Unassembled WGS sequence"/>
</dbReference>
<proteinExistence type="predicted"/>
<feature type="chain" id="PRO_5017182666" description="DUF481 domain-containing protein" evidence="1">
    <location>
        <begin position="26"/>
        <end position="288"/>
    </location>
</feature>
<protein>
    <recommendedName>
        <fullName evidence="4">DUF481 domain-containing protein</fullName>
    </recommendedName>
</protein>
<dbReference type="RefSeq" id="WP_119852941.1">
    <property type="nucleotide sequence ID" value="NZ_QYSE01000002.1"/>
</dbReference>
<organism evidence="2 3">
    <name type="scientific">Pseudoalteromonas gelatinilytica</name>
    <dbReference type="NCBI Taxonomy" id="1703256"/>
    <lineage>
        <taxon>Bacteria</taxon>
        <taxon>Pseudomonadati</taxon>
        <taxon>Pseudomonadota</taxon>
        <taxon>Gammaproteobacteria</taxon>
        <taxon>Alteromonadales</taxon>
        <taxon>Pseudoalteromonadaceae</taxon>
        <taxon>Pseudoalteromonas</taxon>
    </lineage>
</organism>
<feature type="signal peptide" evidence="1">
    <location>
        <begin position="1"/>
        <end position="25"/>
    </location>
</feature>
<dbReference type="EMBL" id="QYSE01000002">
    <property type="protein sequence ID" value="RJF35427.1"/>
    <property type="molecule type" value="Genomic_DNA"/>
</dbReference>
<sequence>MMKKSNLYFLLITSQLAVLSTSVLSDDKNPTDATDRVNRKYDFKPILLDSENTDSSTLGIQYNFSDSLFNKNYDTEDAPDCSTFPCPKTVVGSAKVTYDLKGTFTENADNNPKNFIETNINGSYFKASMDSTLIWSGGIFLKYETDQKFNNKQLVYGLNGAISNRNIFHNKDFAFVQISLGTIDPSEDIARENIIGNSIDSYERVDFELIYKFIINKGLLDTFEVNYRYFKELSPDPEIKKASLDDFRLITYRLGLTNNMYIAYSSGELPFNQKDNQIYEVGYTYNFD</sequence>
<evidence type="ECO:0008006" key="4">
    <source>
        <dbReference type="Google" id="ProtNLM"/>
    </source>
</evidence>
<dbReference type="AlphaFoldDB" id="A0A3A3EIP9"/>
<evidence type="ECO:0000313" key="2">
    <source>
        <dbReference type="EMBL" id="RJF35427.1"/>
    </source>
</evidence>
<comment type="caution">
    <text evidence="2">The sequence shown here is derived from an EMBL/GenBank/DDBJ whole genome shotgun (WGS) entry which is preliminary data.</text>
</comment>
<gene>
    <name evidence="2" type="ORF">D4741_10640</name>
</gene>
<evidence type="ECO:0000256" key="1">
    <source>
        <dbReference type="SAM" id="SignalP"/>
    </source>
</evidence>
<accession>A0A3A3EIP9</accession>
<reference evidence="2 3" key="1">
    <citation type="submission" date="2018-09" db="EMBL/GenBank/DDBJ databases">
        <title>Identification of marine bacteria producing industrial enzymes.</title>
        <authorList>
            <person name="Cheng T.H."/>
            <person name="Saidin J."/>
            <person name="Muhd D.D."/>
            <person name="Isa M.N.M."/>
            <person name="Bakar M.F.A."/>
            <person name="Ismail N."/>
        </authorList>
    </citation>
    <scope>NUCLEOTIDE SEQUENCE [LARGE SCALE GENOMIC DNA]</scope>
    <source>
        <strain evidence="2 3">MNAD 1.6</strain>
    </source>
</reference>
<name>A0A3A3EIP9_9GAMM</name>